<dbReference type="PANTHER" id="PTHR39741:SF2">
    <property type="entry name" value="F-BOX DOMAIN-CONTAINING PROTEIN"/>
    <property type="match status" value="1"/>
</dbReference>
<dbReference type="InterPro" id="IPR036047">
    <property type="entry name" value="F-box-like_dom_sf"/>
</dbReference>
<reference evidence="3" key="3">
    <citation type="submission" date="2020-12" db="UniProtKB">
        <authorList>
            <consortium name="EnsemblPlants"/>
        </authorList>
    </citation>
    <scope>IDENTIFICATION</scope>
</reference>
<dbReference type="InterPro" id="IPR001810">
    <property type="entry name" value="F-box_dom"/>
</dbReference>
<proteinExistence type="predicted"/>
<dbReference type="Gramene" id="Pp3c14_19630V3.1">
    <property type="protein sequence ID" value="Pp3c14_19630V3.1"/>
    <property type="gene ID" value="Pp3c14_19630"/>
</dbReference>
<dbReference type="Proteomes" id="UP000006727">
    <property type="component" value="Chromosome 14"/>
</dbReference>
<accession>A0A2K1JIF8</accession>
<dbReference type="AlphaFoldDB" id="A0A2K1JIF8"/>
<keyword evidence="4" id="KW-1185">Reference proteome</keyword>
<dbReference type="STRING" id="3218.A0A2K1JIF8"/>
<evidence type="ECO:0000313" key="4">
    <source>
        <dbReference type="Proteomes" id="UP000006727"/>
    </source>
</evidence>
<dbReference type="FunCoup" id="A0A2K1JIF8">
    <property type="interactions" value="1450"/>
</dbReference>
<sequence>MIQCECVCGLSSFNEWASTSSSSSSSASVAVIEGAWPQEACQCEVGGVGCKRRGPRGKWGNETIIRVVGRDVIRVKAISGLHRRCMVLQARLGGGKMKDLNMGLESRGDLMRKLDDDTAMHLLQYLDTTKDIASASSVCRSWRSFVREGQLWKGLCLKEFPEVRTFEEDIEEDQSKDLPPAGSCGSSVKPNLERKERIYRDLFRELRNKPMDNKSCIREAVSASSTDNYPEESIVQTLHPRPRYHDEQTPSYWSSTGQRDVNHPETLTYNLVSQLCVVHEVRIRPFKAFFQFGQPIYSAKNVRIRLGHVVKSAKTDCDSGSTKDYVWTYESPIFNMEQVDSMQVFKLPRPVLCVGGILQVELLGRVQTQEMDQLYYICICHVSVVGWPLSDFRARLTGEPPKFCLEYRGRYKESQTGVHGVKQNLVRGETAPEIWMSFAISRVLRRNRIFLNSL</sequence>
<gene>
    <name evidence="3" type="primary">LOC112291299</name>
    <name evidence="2" type="ORF">PHYPA_018736</name>
</gene>
<dbReference type="RefSeq" id="XP_024394255.1">
    <property type="nucleotide sequence ID" value="XM_024538487.2"/>
</dbReference>
<dbReference type="SUPFAM" id="SSF81383">
    <property type="entry name" value="F-box domain"/>
    <property type="match status" value="1"/>
</dbReference>
<dbReference type="InterPro" id="IPR055336">
    <property type="entry name" value="At4g00755-like"/>
</dbReference>
<evidence type="ECO:0000313" key="3">
    <source>
        <dbReference type="EnsemblPlants" id="Pp3c14_19630V3.1"/>
    </source>
</evidence>
<dbReference type="EMBL" id="ABEU02000014">
    <property type="protein sequence ID" value="PNR41333.1"/>
    <property type="molecule type" value="Genomic_DNA"/>
</dbReference>
<protein>
    <recommendedName>
        <fullName evidence="1">F-box domain-containing protein</fullName>
    </recommendedName>
</protein>
<organism evidence="2">
    <name type="scientific">Physcomitrium patens</name>
    <name type="common">Spreading-leaved earth moss</name>
    <name type="synonym">Physcomitrella patens</name>
    <dbReference type="NCBI Taxonomy" id="3218"/>
    <lineage>
        <taxon>Eukaryota</taxon>
        <taxon>Viridiplantae</taxon>
        <taxon>Streptophyta</taxon>
        <taxon>Embryophyta</taxon>
        <taxon>Bryophyta</taxon>
        <taxon>Bryophytina</taxon>
        <taxon>Bryopsida</taxon>
        <taxon>Funariidae</taxon>
        <taxon>Funariales</taxon>
        <taxon>Funariaceae</taxon>
        <taxon>Physcomitrium</taxon>
    </lineage>
</organism>
<feature type="domain" description="F-box" evidence="1">
    <location>
        <begin position="114"/>
        <end position="155"/>
    </location>
</feature>
<reference evidence="2 4" key="1">
    <citation type="journal article" date="2008" name="Science">
        <title>The Physcomitrella genome reveals evolutionary insights into the conquest of land by plants.</title>
        <authorList>
            <person name="Rensing S."/>
            <person name="Lang D."/>
            <person name="Zimmer A."/>
            <person name="Terry A."/>
            <person name="Salamov A."/>
            <person name="Shapiro H."/>
            <person name="Nishiyama T."/>
            <person name="Perroud P.-F."/>
            <person name="Lindquist E."/>
            <person name="Kamisugi Y."/>
            <person name="Tanahashi T."/>
            <person name="Sakakibara K."/>
            <person name="Fujita T."/>
            <person name="Oishi K."/>
            <person name="Shin-I T."/>
            <person name="Kuroki Y."/>
            <person name="Toyoda A."/>
            <person name="Suzuki Y."/>
            <person name="Hashimoto A."/>
            <person name="Yamaguchi K."/>
            <person name="Sugano A."/>
            <person name="Kohara Y."/>
            <person name="Fujiyama A."/>
            <person name="Anterola A."/>
            <person name="Aoki S."/>
            <person name="Ashton N."/>
            <person name="Barbazuk W.B."/>
            <person name="Barker E."/>
            <person name="Bennetzen J."/>
            <person name="Bezanilla M."/>
            <person name="Blankenship R."/>
            <person name="Cho S.H."/>
            <person name="Dutcher S."/>
            <person name="Estelle M."/>
            <person name="Fawcett J.A."/>
            <person name="Gundlach H."/>
            <person name="Hanada K."/>
            <person name="Heyl A."/>
            <person name="Hicks K.A."/>
            <person name="Hugh J."/>
            <person name="Lohr M."/>
            <person name="Mayer K."/>
            <person name="Melkozernov A."/>
            <person name="Murata T."/>
            <person name="Nelson D."/>
            <person name="Pils B."/>
            <person name="Prigge M."/>
            <person name="Reiss B."/>
            <person name="Renner T."/>
            <person name="Rombauts S."/>
            <person name="Rushton P."/>
            <person name="Sanderfoot A."/>
            <person name="Schween G."/>
            <person name="Shiu S.-H."/>
            <person name="Stueber K."/>
            <person name="Theodoulou F.L."/>
            <person name="Tu H."/>
            <person name="Van de Peer Y."/>
            <person name="Verrier P.J."/>
            <person name="Waters E."/>
            <person name="Wood A."/>
            <person name="Yang L."/>
            <person name="Cove D."/>
            <person name="Cuming A."/>
            <person name="Hasebe M."/>
            <person name="Lucas S."/>
            <person name="Mishler D.B."/>
            <person name="Reski R."/>
            <person name="Grigoriev I."/>
            <person name="Quatrano R.S."/>
            <person name="Boore J.L."/>
        </authorList>
    </citation>
    <scope>NUCLEOTIDE SEQUENCE [LARGE SCALE GENOMIC DNA]</scope>
    <source>
        <strain evidence="3 4">cv. Gransden 2004</strain>
    </source>
</reference>
<dbReference type="PANTHER" id="PTHR39741">
    <property type="entry name" value="F-BOX DOMAIN CONTAINING PROTEIN, EXPRESSED"/>
    <property type="match status" value="1"/>
</dbReference>
<dbReference type="KEGG" id="ppp:112291299"/>
<dbReference type="PaxDb" id="3218-PP1S34_109V6.1"/>
<name>A0A2K1JIF8_PHYPA</name>
<dbReference type="EnsemblPlants" id="Pp3c14_19630V3.3">
    <property type="protein sequence ID" value="Pp3c14_19630V3.3"/>
    <property type="gene ID" value="Pp3c14_19630"/>
</dbReference>
<reference evidence="2 4" key="2">
    <citation type="journal article" date="2018" name="Plant J.">
        <title>The Physcomitrella patens chromosome-scale assembly reveals moss genome structure and evolution.</title>
        <authorList>
            <person name="Lang D."/>
            <person name="Ullrich K.K."/>
            <person name="Murat F."/>
            <person name="Fuchs J."/>
            <person name="Jenkins J."/>
            <person name="Haas F.B."/>
            <person name="Piednoel M."/>
            <person name="Gundlach H."/>
            <person name="Van Bel M."/>
            <person name="Meyberg R."/>
            <person name="Vives C."/>
            <person name="Morata J."/>
            <person name="Symeonidi A."/>
            <person name="Hiss M."/>
            <person name="Muchero W."/>
            <person name="Kamisugi Y."/>
            <person name="Saleh O."/>
            <person name="Blanc G."/>
            <person name="Decker E.L."/>
            <person name="van Gessel N."/>
            <person name="Grimwood J."/>
            <person name="Hayes R.D."/>
            <person name="Graham S.W."/>
            <person name="Gunter L.E."/>
            <person name="McDaniel S.F."/>
            <person name="Hoernstein S.N.W."/>
            <person name="Larsson A."/>
            <person name="Li F.W."/>
            <person name="Perroud P.F."/>
            <person name="Phillips J."/>
            <person name="Ranjan P."/>
            <person name="Rokshar D.S."/>
            <person name="Rothfels C.J."/>
            <person name="Schneider L."/>
            <person name="Shu S."/>
            <person name="Stevenson D.W."/>
            <person name="Thummler F."/>
            <person name="Tillich M."/>
            <person name="Villarreal Aguilar J.C."/>
            <person name="Widiez T."/>
            <person name="Wong G.K."/>
            <person name="Wymore A."/>
            <person name="Zhang Y."/>
            <person name="Zimmer A.D."/>
            <person name="Quatrano R.S."/>
            <person name="Mayer K.F.X."/>
            <person name="Goodstein D."/>
            <person name="Casacuberta J.M."/>
            <person name="Vandepoele K."/>
            <person name="Reski R."/>
            <person name="Cuming A.C."/>
            <person name="Tuskan G.A."/>
            <person name="Maumus F."/>
            <person name="Salse J."/>
            <person name="Schmutz J."/>
            <person name="Rensing S.A."/>
        </authorList>
    </citation>
    <scope>NUCLEOTIDE SEQUENCE [LARGE SCALE GENOMIC DNA]</scope>
    <source>
        <strain evidence="3 4">cv. Gransden 2004</strain>
    </source>
</reference>
<dbReference type="SMART" id="SM00256">
    <property type="entry name" value="FBOX"/>
    <property type="match status" value="1"/>
</dbReference>
<dbReference type="Pfam" id="PF12937">
    <property type="entry name" value="F-box-like"/>
    <property type="match status" value="1"/>
</dbReference>
<dbReference type="GeneID" id="112291299"/>
<dbReference type="EnsemblPlants" id="Pp3c14_19630V3.1">
    <property type="protein sequence ID" value="Pp3c14_19630V3.1"/>
    <property type="gene ID" value="Pp3c14_19630"/>
</dbReference>
<dbReference type="Gene3D" id="1.20.1280.50">
    <property type="match status" value="1"/>
</dbReference>
<evidence type="ECO:0000259" key="1">
    <source>
        <dbReference type="SMART" id="SM00256"/>
    </source>
</evidence>
<dbReference type="Gramene" id="Pp3c14_19630V3.3">
    <property type="protein sequence ID" value="Pp3c14_19630V3.3"/>
    <property type="gene ID" value="Pp3c14_19630"/>
</dbReference>
<dbReference type="OrthoDB" id="63379at2759"/>
<evidence type="ECO:0000313" key="2">
    <source>
        <dbReference type="EMBL" id="PNR41333.1"/>
    </source>
</evidence>